<organism evidence="1 2">
    <name type="scientific">Catharanthus roseus</name>
    <name type="common">Madagascar periwinkle</name>
    <name type="synonym">Vinca rosea</name>
    <dbReference type="NCBI Taxonomy" id="4058"/>
    <lineage>
        <taxon>Eukaryota</taxon>
        <taxon>Viridiplantae</taxon>
        <taxon>Streptophyta</taxon>
        <taxon>Embryophyta</taxon>
        <taxon>Tracheophyta</taxon>
        <taxon>Spermatophyta</taxon>
        <taxon>Magnoliopsida</taxon>
        <taxon>eudicotyledons</taxon>
        <taxon>Gunneridae</taxon>
        <taxon>Pentapetalae</taxon>
        <taxon>asterids</taxon>
        <taxon>lamiids</taxon>
        <taxon>Gentianales</taxon>
        <taxon>Apocynaceae</taxon>
        <taxon>Rauvolfioideae</taxon>
        <taxon>Vinceae</taxon>
        <taxon>Catharanthinae</taxon>
        <taxon>Catharanthus</taxon>
    </lineage>
</organism>
<evidence type="ECO:0000313" key="1">
    <source>
        <dbReference type="EMBL" id="KAI5664912.1"/>
    </source>
</evidence>
<protein>
    <submittedName>
        <fullName evidence="1">Uncharacterized protein</fullName>
    </submittedName>
</protein>
<name>A0ACC0AWS3_CATRO</name>
<gene>
    <name evidence="1" type="ORF">M9H77_24235</name>
</gene>
<reference evidence="2" key="1">
    <citation type="journal article" date="2023" name="Nat. Plants">
        <title>Single-cell RNA sequencing provides a high-resolution roadmap for understanding the multicellular compartmentation of specialized metabolism.</title>
        <authorList>
            <person name="Sun S."/>
            <person name="Shen X."/>
            <person name="Li Y."/>
            <person name="Li Y."/>
            <person name="Wang S."/>
            <person name="Li R."/>
            <person name="Zhang H."/>
            <person name="Shen G."/>
            <person name="Guo B."/>
            <person name="Wei J."/>
            <person name="Xu J."/>
            <person name="St-Pierre B."/>
            <person name="Chen S."/>
            <person name="Sun C."/>
        </authorList>
    </citation>
    <scope>NUCLEOTIDE SEQUENCE [LARGE SCALE GENOMIC DNA]</scope>
</reference>
<dbReference type="Proteomes" id="UP001060085">
    <property type="component" value="Linkage Group LG05"/>
</dbReference>
<evidence type="ECO:0000313" key="2">
    <source>
        <dbReference type="Proteomes" id="UP001060085"/>
    </source>
</evidence>
<sequence>MAHIKRAHPSYFANLTTQTQFSGSASASGNPIAPYNYNSELIRRELVRWVSIGKLPLSLPSNHLFVRFVQTTLQPAYKGFPRISLRKEILKIRNIIQIRRDYIIDNRIFTIYFDNASNNDASISMLKNNFRPILDRKLFHIRCTCHILNLCIQEGFSHVEHVTNTIRGVLKLVRSSDPRQQHFKSLCREHKISYKCFDTDVTTRWNLTLDMLQTCFSL</sequence>
<comment type="caution">
    <text evidence="1">The sequence shown here is derived from an EMBL/GenBank/DDBJ whole genome shotgun (WGS) entry which is preliminary data.</text>
</comment>
<keyword evidence="2" id="KW-1185">Reference proteome</keyword>
<dbReference type="EMBL" id="CM044705">
    <property type="protein sequence ID" value="KAI5664912.1"/>
    <property type="molecule type" value="Genomic_DNA"/>
</dbReference>
<accession>A0ACC0AWS3</accession>
<proteinExistence type="predicted"/>